<feature type="region of interest" description="Disordered" evidence="1">
    <location>
        <begin position="170"/>
        <end position="194"/>
    </location>
</feature>
<protein>
    <submittedName>
        <fullName evidence="2">Uncharacterized protein</fullName>
    </submittedName>
</protein>
<evidence type="ECO:0000256" key="1">
    <source>
        <dbReference type="SAM" id="MobiDB-lite"/>
    </source>
</evidence>
<evidence type="ECO:0000313" key="3">
    <source>
        <dbReference type="Proteomes" id="UP000215305"/>
    </source>
</evidence>
<dbReference type="Proteomes" id="UP000215305">
    <property type="component" value="Unassembled WGS sequence"/>
</dbReference>
<dbReference type="GeneID" id="38127978"/>
<dbReference type="RefSeq" id="XP_026612095.1">
    <property type="nucleotide sequence ID" value="XM_026759623.1"/>
</dbReference>
<dbReference type="VEuPathDB" id="FungiDB:CDV56_106004"/>
<proteinExistence type="predicted"/>
<accession>A0A397GGH3</accession>
<evidence type="ECO:0000313" key="2">
    <source>
        <dbReference type="EMBL" id="RHZ48758.1"/>
    </source>
</evidence>
<name>A0A397GGH3_ASPTH</name>
<feature type="compositionally biased region" description="Polar residues" evidence="1">
    <location>
        <begin position="170"/>
        <end position="190"/>
    </location>
</feature>
<comment type="caution">
    <text evidence="2">The sequence shown here is derived from an EMBL/GenBank/DDBJ whole genome shotgun (WGS) entry which is preliminary data.</text>
</comment>
<gene>
    <name evidence="2" type="ORF">CDV56_106004</name>
</gene>
<dbReference type="OrthoDB" id="4497227at2759"/>
<sequence>MYAPQRKSIYTGLTVKEAISKLLTDLETIELRGSLKPHEIRRAENAVRLIHEELPQPEVSKADKRREKYRTFLKKVKEDSGMVVAIPCGIILRQTIIGCMTEYHRLRLPSEIKKHERHFKTSFFQGLVQEYAGPQTNILQQSSDAEDINGVETDDSELAVSVPVLDVPTTKQVQRGTENTSDTHGGTSPEAQHRSLSGRVFALTHEDARAVVMSNQISGAVWMTDPYDNASLSFITIPISDEVALYFSDQRRRVM</sequence>
<dbReference type="AlphaFoldDB" id="A0A397GGH3"/>
<organism evidence="2 3">
    <name type="scientific">Aspergillus thermomutatus</name>
    <name type="common">Neosartorya pseudofischeri</name>
    <dbReference type="NCBI Taxonomy" id="41047"/>
    <lineage>
        <taxon>Eukaryota</taxon>
        <taxon>Fungi</taxon>
        <taxon>Dikarya</taxon>
        <taxon>Ascomycota</taxon>
        <taxon>Pezizomycotina</taxon>
        <taxon>Eurotiomycetes</taxon>
        <taxon>Eurotiomycetidae</taxon>
        <taxon>Eurotiales</taxon>
        <taxon>Aspergillaceae</taxon>
        <taxon>Aspergillus</taxon>
        <taxon>Aspergillus subgen. Fumigati</taxon>
    </lineage>
</organism>
<keyword evidence="3" id="KW-1185">Reference proteome</keyword>
<dbReference type="EMBL" id="NKHU02000191">
    <property type="protein sequence ID" value="RHZ48758.1"/>
    <property type="molecule type" value="Genomic_DNA"/>
</dbReference>
<reference evidence="2" key="1">
    <citation type="submission" date="2018-08" db="EMBL/GenBank/DDBJ databases">
        <title>Draft genome sequence of azole-resistant Aspergillus thermomutatus (Neosartorya pseudofischeri) strain HMR AF 39, isolated from a human nasal aspirate.</title>
        <authorList>
            <person name="Parent-Michaud M."/>
            <person name="Dufresne P.J."/>
            <person name="Fournier E."/>
            <person name="Martineau C."/>
            <person name="Moreira S."/>
            <person name="Perkins V."/>
            <person name="De Repentigny L."/>
            <person name="Dufresne S.F."/>
        </authorList>
    </citation>
    <scope>NUCLEOTIDE SEQUENCE [LARGE SCALE GENOMIC DNA]</scope>
    <source>
        <strain evidence="2">HMR AF 39</strain>
    </source>
</reference>